<dbReference type="OMA" id="VPCFGWH"/>
<dbReference type="InterPro" id="IPR032466">
    <property type="entry name" value="Metal_Hydrolase"/>
</dbReference>
<proteinExistence type="predicted"/>
<dbReference type="PANTHER" id="PTHR47345:SF1">
    <property type="entry name" value="CUT9-INTERACTING PROTEIN SCN1"/>
    <property type="match status" value="1"/>
</dbReference>
<dbReference type="Proteomes" id="UP000053890">
    <property type="component" value="Unassembled WGS sequence"/>
</dbReference>
<dbReference type="Pfam" id="PF01026">
    <property type="entry name" value="TatD_DNase"/>
    <property type="match status" value="1"/>
</dbReference>
<dbReference type="Gene3D" id="3.20.20.140">
    <property type="entry name" value="Metal-dependent hydrolases"/>
    <property type="match status" value="1"/>
</dbReference>
<dbReference type="RefSeq" id="XP_018272427.1">
    <property type="nucleotide sequence ID" value="XM_018412685.1"/>
</dbReference>
<dbReference type="GO" id="GO:0016788">
    <property type="term" value="F:hydrolase activity, acting on ester bonds"/>
    <property type="evidence" value="ECO:0007669"/>
    <property type="project" value="InterPro"/>
</dbReference>
<accession>A0A194S6M3</accession>
<gene>
    <name evidence="1" type="ORF">RHOBADRAFT_25435</name>
</gene>
<dbReference type="AlphaFoldDB" id="A0A194S6M3"/>
<keyword evidence="2" id="KW-1185">Reference proteome</keyword>
<dbReference type="EMBL" id="KQ474076">
    <property type="protein sequence ID" value="KPV76378.1"/>
    <property type="molecule type" value="Genomic_DNA"/>
</dbReference>
<dbReference type="InterPro" id="IPR001130">
    <property type="entry name" value="TatD-like"/>
</dbReference>
<feature type="non-terminal residue" evidence="1">
    <location>
        <position position="296"/>
    </location>
</feature>
<organism evidence="1 2">
    <name type="scientific">Rhodotorula graminis (strain WP1)</name>
    <dbReference type="NCBI Taxonomy" id="578459"/>
    <lineage>
        <taxon>Eukaryota</taxon>
        <taxon>Fungi</taxon>
        <taxon>Dikarya</taxon>
        <taxon>Basidiomycota</taxon>
        <taxon>Pucciniomycotina</taxon>
        <taxon>Microbotryomycetes</taxon>
        <taxon>Sporidiobolales</taxon>
        <taxon>Sporidiobolaceae</taxon>
        <taxon>Rhodotorula</taxon>
    </lineage>
</organism>
<dbReference type="OrthoDB" id="413993at2759"/>
<name>A0A194S6M3_RHOGW</name>
<sequence length="296" mass="32558">MPWNDTRPWIKDPATRFRSPPDPAVLARLADAHCHPVDDDTFSPEALRGLSAGTICAMSSSLSNQERNTAVYAASPATVVPFFGLHPWFSHPISFSPPSSLPTKDEHYSRLFTDPANPDAPHPSLADLLPHLPDPVSFDTFLSDLEHNLVSHPSSHVGEIGLDRAFRIPNPPHIAADKANSRNSDLATPLAHQVRVVEAQVDLAIRLGRNISLHSVRAPKETVDMLQGFKAKGEGWKRLHVCLHSFGGSPESAKQIQKAHPNTFFSFATIISGRSPHFHSLLRAIEPDRLLVESDY</sequence>
<dbReference type="InterPro" id="IPR053044">
    <property type="entry name" value="Metallo-hydrolase/TatD-type"/>
</dbReference>
<dbReference type="PANTHER" id="PTHR47345">
    <property type="entry name" value="CUT9-INTERACTING PROTEIN SCN1"/>
    <property type="match status" value="1"/>
</dbReference>
<reference evidence="1 2" key="1">
    <citation type="journal article" date="2015" name="Front. Microbiol.">
        <title>Genome sequence of the plant growth promoting endophytic yeast Rhodotorula graminis WP1.</title>
        <authorList>
            <person name="Firrincieli A."/>
            <person name="Otillar R."/>
            <person name="Salamov A."/>
            <person name="Schmutz J."/>
            <person name="Khan Z."/>
            <person name="Redman R.S."/>
            <person name="Fleck N.D."/>
            <person name="Lindquist E."/>
            <person name="Grigoriev I.V."/>
            <person name="Doty S.L."/>
        </authorList>
    </citation>
    <scope>NUCLEOTIDE SEQUENCE [LARGE SCALE GENOMIC DNA]</scope>
    <source>
        <strain evidence="1 2">WP1</strain>
    </source>
</reference>
<dbReference type="SUPFAM" id="SSF51556">
    <property type="entry name" value="Metallo-dependent hydrolases"/>
    <property type="match status" value="1"/>
</dbReference>
<protein>
    <recommendedName>
        <fullName evidence="3">TatD DNase family Scn1</fullName>
    </recommendedName>
</protein>
<evidence type="ECO:0000313" key="2">
    <source>
        <dbReference type="Proteomes" id="UP000053890"/>
    </source>
</evidence>
<evidence type="ECO:0000313" key="1">
    <source>
        <dbReference type="EMBL" id="KPV76378.1"/>
    </source>
</evidence>
<evidence type="ECO:0008006" key="3">
    <source>
        <dbReference type="Google" id="ProtNLM"/>
    </source>
</evidence>
<dbReference type="GeneID" id="28973134"/>